<dbReference type="SUPFAM" id="SSF53335">
    <property type="entry name" value="S-adenosyl-L-methionine-dependent methyltransferases"/>
    <property type="match status" value="1"/>
</dbReference>
<reference key="1">
    <citation type="journal article" date="2011" name="Mol. Biol. Evol.">
        <title>Unity in variety -- the pan-genome of the Chlamydiae.</title>
        <authorList>
            <person name="Collingro A."/>
            <person name="Tischler P."/>
            <person name="Weinmaier T."/>
            <person name="Penz T."/>
            <person name="Heinz E."/>
            <person name="Brunham R.C."/>
            <person name="Read T.D."/>
            <person name="Bavoil P.M."/>
            <person name="Sachse K."/>
            <person name="Kahane S."/>
            <person name="Friedman M.G."/>
            <person name="Rattei T."/>
            <person name="Myers G.S.A."/>
            <person name="Horn M."/>
        </authorList>
    </citation>
    <scope>NUCLEOTIDE SEQUENCE</scope>
    <source>
        <strain>Z</strain>
    </source>
</reference>
<keyword evidence="4" id="KW-1185">Reference proteome</keyword>
<dbReference type="GO" id="GO:0008757">
    <property type="term" value="F:S-adenosylmethionine-dependent methyltransferase activity"/>
    <property type="evidence" value="ECO:0007669"/>
    <property type="project" value="InterPro"/>
</dbReference>
<accession>F8L317</accession>
<keyword evidence="3" id="KW-0489">Methyltransferase</keyword>
<evidence type="ECO:0000313" key="4">
    <source>
        <dbReference type="Proteomes" id="UP000000496"/>
    </source>
</evidence>
<evidence type="ECO:0000259" key="2">
    <source>
        <dbReference type="Pfam" id="PF08241"/>
    </source>
</evidence>
<gene>
    <name evidence="3" type="ordered locus">SNE_B25040</name>
</gene>
<dbReference type="eggNOG" id="COG2226">
    <property type="taxonomic scope" value="Bacteria"/>
</dbReference>
<dbReference type="KEGG" id="sng:SNE_B25040"/>
<dbReference type="InterPro" id="IPR050447">
    <property type="entry name" value="Erg6_SMT_methyltransf"/>
</dbReference>
<dbReference type="Gene3D" id="3.40.50.150">
    <property type="entry name" value="Vaccinia Virus protein VP39"/>
    <property type="match status" value="1"/>
</dbReference>
<sequence>MYEDGLHHLSMFEGGYINFGYWDHVKSDNGILTKSQRIESEKNLYRFVGKRMRLGNRDKVLELGCGLGLGTVFLYENYYIDEIIGVDFSENQIARAMELHSDLLAHSKKVVFQKGDAQSLEFEDESFSKVISIEAAQHFESFELFANESYRVLKKDGLLGIATFFGKGAEGFSEACSLIPTIENGTDKLYMVSDIEKILYNAGFKDVEIISIGKNVWDYLDRWISQGSLKDSWDRNWLLGYKKQIFDYYVLLAKKPI</sequence>
<dbReference type="RefSeq" id="WP_013935097.1">
    <property type="nucleotide sequence ID" value="NC_015710.1"/>
</dbReference>
<dbReference type="Pfam" id="PF08241">
    <property type="entry name" value="Methyltransf_11"/>
    <property type="match status" value="1"/>
</dbReference>
<organism evidence="3 4">
    <name type="scientific">Simkania negevensis (strain ATCC VR-1471 / DSM 27360 / Z)</name>
    <dbReference type="NCBI Taxonomy" id="331113"/>
    <lineage>
        <taxon>Bacteria</taxon>
        <taxon>Pseudomonadati</taxon>
        <taxon>Chlamydiota</taxon>
        <taxon>Chlamydiia</taxon>
        <taxon>Parachlamydiales</taxon>
        <taxon>Simkaniaceae</taxon>
        <taxon>Simkania</taxon>
    </lineage>
</organism>
<dbReference type="Proteomes" id="UP000000496">
    <property type="component" value="Plasmid pSn"/>
</dbReference>
<name>F8L317_SIMNZ</name>
<keyword evidence="1 3" id="KW-0808">Transferase</keyword>
<dbReference type="EMBL" id="FR872581">
    <property type="protein sequence ID" value="CCB87863.1"/>
    <property type="molecule type" value="Genomic_DNA"/>
</dbReference>
<evidence type="ECO:0000256" key="1">
    <source>
        <dbReference type="ARBA" id="ARBA00022679"/>
    </source>
</evidence>
<dbReference type="InterPro" id="IPR013216">
    <property type="entry name" value="Methyltransf_11"/>
</dbReference>
<dbReference type="OrthoDB" id="9769602at2"/>
<evidence type="ECO:0000313" key="3">
    <source>
        <dbReference type="EMBL" id="CCB87863.1"/>
    </source>
</evidence>
<reference evidence="3 4" key="2">
    <citation type="journal article" date="2011" name="Mol. Biol. Evol.">
        <title>Unity in variety--the pan-genome of the Chlamydiae.</title>
        <authorList>
            <person name="Collingro A."/>
            <person name="Tischler P."/>
            <person name="Weinmaier T."/>
            <person name="Penz T."/>
            <person name="Heinz E."/>
            <person name="Brunham R.C."/>
            <person name="Read T.D."/>
            <person name="Bavoil P.M."/>
            <person name="Sachse K."/>
            <person name="Kahane S."/>
            <person name="Friedman M.G."/>
            <person name="Rattei T."/>
            <person name="Myers G.S."/>
            <person name="Horn M."/>
        </authorList>
    </citation>
    <scope>NUCLEOTIDE SEQUENCE [LARGE SCALE GENOMIC DNA]</scope>
    <source>
        <strain evidence="4">ATCC VR-1471 / Z</strain>
        <plasmid evidence="3 4">pSn</plasmid>
    </source>
</reference>
<geneLocation type="plasmid" evidence="3 4">
    <name>pSn</name>
</geneLocation>
<dbReference type="GO" id="GO:0032259">
    <property type="term" value="P:methylation"/>
    <property type="evidence" value="ECO:0007669"/>
    <property type="project" value="UniProtKB-KW"/>
</dbReference>
<keyword evidence="3" id="KW-0614">Plasmid</keyword>
<protein>
    <submittedName>
        <fullName evidence="3">Putative methyltransferase</fullName>
    </submittedName>
</protein>
<dbReference type="PANTHER" id="PTHR44068:SF11">
    <property type="entry name" value="GERANYL DIPHOSPHATE 2-C-METHYLTRANSFERASE"/>
    <property type="match status" value="1"/>
</dbReference>
<dbReference type="InterPro" id="IPR029063">
    <property type="entry name" value="SAM-dependent_MTases_sf"/>
</dbReference>
<dbReference type="CDD" id="cd02440">
    <property type="entry name" value="AdoMet_MTases"/>
    <property type="match status" value="1"/>
</dbReference>
<dbReference type="PANTHER" id="PTHR44068">
    <property type="entry name" value="ZGC:194242"/>
    <property type="match status" value="1"/>
</dbReference>
<dbReference type="HOGENOM" id="CLU_927220_0_0_0"/>
<dbReference type="AlphaFoldDB" id="F8L317"/>
<proteinExistence type="predicted"/>
<feature type="domain" description="Methyltransferase type 11" evidence="2">
    <location>
        <begin position="61"/>
        <end position="159"/>
    </location>
</feature>